<dbReference type="Gene3D" id="1.10.510.10">
    <property type="entry name" value="Transferase(Phosphotransferase) domain 1"/>
    <property type="match status" value="1"/>
</dbReference>
<evidence type="ECO:0000256" key="7">
    <source>
        <dbReference type="PROSITE-ProRule" id="PRU10141"/>
    </source>
</evidence>
<keyword evidence="5 7" id="KW-0067">ATP-binding</keyword>
<evidence type="ECO:0000256" key="2">
    <source>
        <dbReference type="ARBA" id="ARBA00022679"/>
    </source>
</evidence>
<dbReference type="GO" id="GO:0015630">
    <property type="term" value="C:microtubule cytoskeleton"/>
    <property type="evidence" value="ECO:0007669"/>
    <property type="project" value="UniProtKB-ARBA"/>
</dbReference>
<feature type="domain" description="Protein kinase" evidence="9">
    <location>
        <begin position="11"/>
        <end position="285"/>
    </location>
</feature>
<evidence type="ECO:0000313" key="11">
    <source>
        <dbReference type="EMBL" id="KAJ6249873.1"/>
    </source>
</evidence>
<dbReference type="PANTHER" id="PTHR11909">
    <property type="entry name" value="CASEIN KINASE-RELATED"/>
    <property type="match status" value="1"/>
</dbReference>
<keyword evidence="1" id="KW-0723">Serine/threonine-protein kinase</keyword>
<dbReference type="GO" id="GO:0005524">
    <property type="term" value="F:ATP binding"/>
    <property type="evidence" value="ECO:0007669"/>
    <property type="project" value="UniProtKB-UniRule"/>
</dbReference>
<feature type="region of interest" description="Disordered" evidence="8">
    <location>
        <begin position="360"/>
        <end position="396"/>
    </location>
</feature>
<evidence type="ECO:0000256" key="8">
    <source>
        <dbReference type="SAM" id="MobiDB-lite"/>
    </source>
</evidence>
<name>A0AAV7ZXQ3_9EUKA</name>
<comment type="caution">
    <text evidence="10">The sequence shown here is derived from an EMBL/GenBank/DDBJ whole genome shotgun (WGS) entry which is preliminary data.</text>
</comment>
<evidence type="ECO:0000256" key="3">
    <source>
        <dbReference type="ARBA" id="ARBA00022741"/>
    </source>
</evidence>
<dbReference type="InterPro" id="IPR050235">
    <property type="entry name" value="CK1_Ser-Thr_kinase"/>
</dbReference>
<organism evidence="10 12">
    <name type="scientific">Anaeramoeba flamelloides</name>
    <dbReference type="NCBI Taxonomy" id="1746091"/>
    <lineage>
        <taxon>Eukaryota</taxon>
        <taxon>Metamonada</taxon>
        <taxon>Anaeramoebidae</taxon>
        <taxon>Anaeramoeba</taxon>
    </lineage>
</organism>
<comment type="similarity">
    <text evidence="6">Belongs to the protein kinase superfamily. CK1 Ser/Thr protein kinase family.</text>
</comment>
<dbReference type="InterPro" id="IPR000719">
    <property type="entry name" value="Prot_kinase_dom"/>
</dbReference>
<evidence type="ECO:0000256" key="1">
    <source>
        <dbReference type="ARBA" id="ARBA00022527"/>
    </source>
</evidence>
<evidence type="ECO:0000256" key="6">
    <source>
        <dbReference type="ARBA" id="ARBA00061588"/>
    </source>
</evidence>
<dbReference type="InterPro" id="IPR011009">
    <property type="entry name" value="Kinase-like_dom_sf"/>
</dbReference>
<dbReference type="InterPro" id="IPR017441">
    <property type="entry name" value="Protein_kinase_ATP_BS"/>
</dbReference>
<evidence type="ECO:0000259" key="9">
    <source>
        <dbReference type="PROSITE" id="PS50011"/>
    </source>
</evidence>
<dbReference type="EMBL" id="JAOAOG010000090">
    <property type="protein sequence ID" value="KAJ6249873.1"/>
    <property type="molecule type" value="Genomic_DNA"/>
</dbReference>
<keyword evidence="3 7" id="KW-0547">Nucleotide-binding</keyword>
<dbReference type="GO" id="GO:0004674">
    <property type="term" value="F:protein serine/threonine kinase activity"/>
    <property type="evidence" value="ECO:0007669"/>
    <property type="project" value="UniProtKB-KW"/>
</dbReference>
<keyword evidence="13" id="KW-1185">Reference proteome</keyword>
<dbReference type="FunFam" id="3.30.200.20:FF:000358">
    <property type="entry name" value="Tau tubulin kinase 2b"/>
    <property type="match status" value="1"/>
</dbReference>
<evidence type="ECO:0000313" key="13">
    <source>
        <dbReference type="Proteomes" id="UP001150062"/>
    </source>
</evidence>
<dbReference type="AlphaFoldDB" id="A0AAV7ZXQ3"/>
<accession>A0AAV7ZXQ3</accession>
<dbReference type="Proteomes" id="UP001150062">
    <property type="component" value="Unassembled WGS sequence"/>
</dbReference>
<reference evidence="10" key="2">
    <citation type="submission" date="2022-08" db="EMBL/GenBank/DDBJ databases">
        <title>Novel sulphate-reducing endosymbionts in the free-living metamonad Anaeramoeba.</title>
        <authorList>
            <person name="Jerlstrom-Hultqvist J."/>
            <person name="Cepicka I."/>
            <person name="Gallot-Lavallee L."/>
            <person name="Salas-Leiva D."/>
            <person name="Curtis B.A."/>
            <person name="Zahonova K."/>
            <person name="Pipaliya S."/>
            <person name="Dacks J."/>
            <person name="Roger A.J."/>
        </authorList>
    </citation>
    <scope>NUCLEOTIDE SEQUENCE</scope>
    <source>
        <strain evidence="10">Busselton2</strain>
    </source>
</reference>
<gene>
    <name evidence="10" type="ORF">M0812_11114</name>
    <name evidence="11" type="ORF">M0813_16554</name>
</gene>
<proteinExistence type="inferred from homology"/>
<keyword evidence="4 10" id="KW-0418">Kinase</keyword>
<dbReference type="CDD" id="cd14017">
    <property type="entry name" value="STKc_TTBK"/>
    <property type="match status" value="1"/>
</dbReference>
<dbReference type="InterPro" id="IPR047916">
    <property type="entry name" value="TTBK_Asator-like_STKc"/>
</dbReference>
<dbReference type="Pfam" id="PF00069">
    <property type="entry name" value="Pkinase"/>
    <property type="match status" value="1"/>
</dbReference>
<dbReference type="PROSITE" id="PS50011">
    <property type="entry name" value="PROTEIN_KINASE_DOM"/>
    <property type="match status" value="1"/>
</dbReference>
<evidence type="ECO:0000256" key="4">
    <source>
        <dbReference type="ARBA" id="ARBA00022777"/>
    </source>
</evidence>
<evidence type="ECO:0000313" key="12">
    <source>
        <dbReference type="Proteomes" id="UP001146793"/>
    </source>
</evidence>
<protein>
    <submittedName>
        <fullName evidence="10 11">Tau-tubulin kinase</fullName>
    </submittedName>
</protein>
<evidence type="ECO:0000313" key="10">
    <source>
        <dbReference type="EMBL" id="KAJ3445245.1"/>
    </source>
</evidence>
<dbReference type="SUPFAM" id="SSF56112">
    <property type="entry name" value="Protein kinase-like (PK-like)"/>
    <property type="match status" value="1"/>
</dbReference>
<evidence type="ECO:0000256" key="5">
    <source>
        <dbReference type="ARBA" id="ARBA00022840"/>
    </source>
</evidence>
<feature type="binding site" evidence="7">
    <location>
        <position position="40"/>
    </location>
    <ligand>
        <name>ATP</name>
        <dbReference type="ChEBI" id="CHEBI:30616"/>
    </ligand>
</feature>
<sequence>MSLSIPLKGRWKLLNKIGQGGFGEIYCVYDLENQQKAAVKMERIDRNKRALRLEIAVLKKIQESRFSANLVYCGRNNEYNYLVMELLGPNLSTLRKKQPQQRFSLATTIKLGVQMIHSIEDIHEVGYLHRDIKPSNFALRLAKNMKKRNGISPSYCVIIDFGLSRKYVTSEGELRPPREEVGFRGTARYASINSHDGKELSRRDDLWSLFYLFIEFLEGSLPWQRLKEKEEIAQVKKKYTNIGMCRDLPEEFTTFYKHIDSLKYEDKPNYKYLRRLLTDIYHRYGYDENTKYDWQIVRDNLRGVRRSPSLAKSFDSTIAMTGTTNDFSRSKKKSLIRAFSKEIQKEEFDKMNDMFFPKVQEKSQNNSEKQNSKQKNKIQENNQNENGTSKKVKENESEINEFEKMMKMINGEDKSDTTSSLNIDDDRACCIIL</sequence>
<dbReference type="SMART" id="SM00220">
    <property type="entry name" value="S_TKc"/>
    <property type="match status" value="1"/>
</dbReference>
<dbReference type="Proteomes" id="UP001146793">
    <property type="component" value="Unassembled WGS sequence"/>
</dbReference>
<reference evidence="11" key="1">
    <citation type="submission" date="2022-08" db="EMBL/GenBank/DDBJ databases">
        <title>Novel sulfate-reducing endosymbionts in the free-living metamonad Anaeramoeba.</title>
        <authorList>
            <person name="Jerlstrom-Hultqvist J."/>
            <person name="Cepicka I."/>
            <person name="Gallot-Lavallee L."/>
            <person name="Salas-Leiva D."/>
            <person name="Curtis B.A."/>
            <person name="Zahonova K."/>
            <person name="Pipaliya S."/>
            <person name="Dacks J."/>
            <person name="Roger A.J."/>
        </authorList>
    </citation>
    <scope>NUCLEOTIDE SEQUENCE</scope>
    <source>
        <strain evidence="11">Schooner1</strain>
    </source>
</reference>
<keyword evidence="2" id="KW-0808">Transferase</keyword>
<dbReference type="PROSITE" id="PS00107">
    <property type="entry name" value="PROTEIN_KINASE_ATP"/>
    <property type="match status" value="1"/>
</dbReference>
<dbReference type="EMBL" id="JANTQA010000023">
    <property type="protein sequence ID" value="KAJ3445245.1"/>
    <property type="molecule type" value="Genomic_DNA"/>
</dbReference>